<keyword evidence="1" id="KW-1133">Transmembrane helix</keyword>
<feature type="transmembrane region" description="Helical" evidence="1">
    <location>
        <begin position="47"/>
        <end position="75"/>
    </location>
</feature>
<proteinExistence type="predicted"/>
<feature type="transmembrane region" description="Helical" evidence="1">
    <location>
        <begin position="87"/>
        <end position="110"/>
    </location>
</feature>
<keyword evidence="1" id="KW-0812">Transmembrane</keyword>
<reference evidence="2" key="1">
    <citation type="submission" date="2022-01" db="EMBL/GenBank/DDBJ databases">
        <authorList>
            <person name="Braso-Vives M."/>
        </authorList>
    </citation>
    <scope>NUCLEOTIDE SEQUENCE</scope>
</reference>
<evidence type="ECO:0000313" key="2">
    <source>
        <dbReference type="EMBL" id="CAH1230106.1"/>
    </source>
</evidence>
<organism evidence="2 3">
    <name type="scientific">Branchiostoma lanceolatum</name>
    <name type="common">Common lancelet</name>
    <name type="synonym">Amphioxus lanceolatum</name>
    <dbReference type="NCBI Taxonomy" id="7740"/>
    <lineage>
        <taxon>Eukaryota</taxon>
        <taxon>Metazoa</taxon>
        <taxon>Chordata</taxon>
        <taxon>Cephalochordata</taxon>
        <taxon>Leptocardii</taxon>
        <taxon>Amphioxiformes</taxon>
        <taxon>Branchiostomatidae</taxon>
        <taxon>Branchiostoma</taxon>
    </lineage>
</organism>
<accession>A0A8J9YQ95</accession>
<keyword evidence="3" id="KW-1185">Reference proteome</keyword>
<dbReference type="PANTHER" id="PTHR13439:SF0">
    <property type="entry name" value="TOPOISOMERASE I DAMAGE AFFECTED PROTEIN 4"/>
    <property type="match status" value="1"/>
</dbReference>
<gene>
    <name evidence="2" type="primary">TMEM56</name>
    <name evidence="2" type="ORF">BLAG_LOCUS987</name>
</gene>
<dbReference type="GO" id="GO:0055088">
    <property type="term" value="P:lipid homeostasis"/>
    <property type="evidence" value="ECO:0007669"/>
    <property type="project" value="TreeGrafter"/>
</dbReference>
<keyword evidence="1" id="KW-0472">Membrane</keyword>
<evidence type="ECO:0000256" key="1">
    <source>
        <dbReference type="SAM" id="Phobius"/>
    </source>
</evidence>
<evidence type="ECO:0000313" key="3">
    <source>
        <dbReference type="Proteomes" id="UP000838412"/>
    </source>
</evidence>
<dbReference type="EMBL" id="OV696686">
    <property type="protein sequence ID" value="CAH1230106.1"/>
    <property type="molecule type" value="Genomic_DNA"/>
</dbReference>
<dbReference type="GO" id="GO:0005783">
    <property type="term" value="C:endoplasmic reticulum"/>
    <property type="evidence" value="ECO:0007669"/>
    <property type="project" value="TreeGrafter"/>
</dbReference>
<dbReference type="AlphaFoldDB" id="A0A8J9YQ95"/>
<sequence length="143" mass="16058">MGYDSQYILTIVGSFFFHLAVSEWLAYPLPRKLSPGFLTLPANRQVLLRNSVMSICHAAIIGGRALYMFLFVYGATPLEDLWFQTPFYVHAACFSLAHMAADSLLMTIYVPLRDWKMILHHAIVVWGCNNAIAGPTVQYVGNT</sequence>
<name>A0A8J9YQ95_BRALA</name>
<dbReference type="PANTHER" id="PTHR13439">
    <property type="entry name" value="CT120 PROTEIN"/>
    <property type="match status" value="1"/>
</dbReference>
<dbReference type="InterPro" id="IPR050846">
    <property type="entry name" value="TLCD"/>
</dbReference>
<dbReference type="Proteomes" id="UP000838412">
    <property type="component" value="Chromosome 1"/>
</dbReference>
<protein>
    <submittedName>
        <fullName evidence="2">TMEM56 protein</fullName>
    </submittedName>
</protein>
<feature type="transmembrane region" description="Helical" evidence="1">
    <location>
        <begin position="6"/>
        <end position="26"/>
    </location>
</feature>
<dbReference type="OrthoDB" id="10266980at2759"/>